<comment type="caution">
    <text evidence="1">The sequence shown here is derived from an EMBL/GenBank/DDBJ whole genome shotgun (WGS) entry which is preliminary data.</text>
</comment>
<dbReference type="Proteomes" id="UP000325300">
    <property type="component" value="Unassembled WGS sequence"/>
</dbReference>
<keyword evidence="1" id="KW-0489">Methyltransferase</keyword>
<dbReference type="AlphaFoldDB" id="A0A5S4T635"/>
<dbReference type="Gene3D" id="2.40.50.140">
    <property type="entry name" value="Nucleic acid-binding proteins"/>
    <property type="match status" value="1"/>
</dbReference>
<dbReference type="SUPFAM" id="SSF50249">
    <property type="entry name" value="Nucleic acid-binding proteins"/>
    <property type="match status" value="1"/>
</dbReference>
<feature type="non-terminal residue" evidence="1">
    <location>
        <position position="67"/>
    </location>
</feature>
<keyword evidence="1" id="KW-0808">Transferase</keyword>
<dbReference type="EMBL" id="SJLI01000351">
    <property type="protein sequence ID" value="TYK91377.1"/>
    <property type="molecule type" value="Genomic_DNA"/>
</dbReference>
<evidence type="ECO:0000313" key="2">
    <source>
        <dbReference type="Proteomes" id="UP000325300"/>
    </source>
</evidence>
<organism evidence="1 2">
    <name type="scientific">Streptococcus pyogenes</name>
    <dbReference type="NCBI Taxonomy" id="1314"/>
    <lineage>
        <taxon>Bacteria</taxon>
        <taxon>Bacillati</taxon>
        <taxon>Bacillota</taxon>
        <taxon>Bacilli</taxon>
        <taxon>Lactobacillales</taxon>
        <taxon>Streptococcaceae</taxon>
        <taxon>Streptococcus</taxon>
    </lineage>
</organism>
<protein>
    <submittedName>
        <fullName evidence="1">RNA methyltransferase</fullName>
    </submittedName>
</protein>
<proteinExistence type="predicted"/>
<dbReference type="GO" id="GO:0008168">
    <property type="term" value="F:methyltransferase activity"/>
    <property type="evidence" value="ECO:0007669"/>
    <property type="project" value="UniProtKB-KW"/>
</dbReference>
<reference evidence="1 2" key="1">
    <citation type="submission" date="2019-02" db="EMBL/GenBank/DDBJ databases">
        <title>Novel genomic isolates of S. pyogenes and S. dysgalactiae subsp. equisimilis associated to necrotising fasciitis (NSTI).</title>
        <authorList>
            <person name="Barrantes I."/>
        </authorList>
    </citation>
    <scope>NUCLEOTIDE SEQUENCE [LARGE SCALE GENOMIC DNA]</scope>
    <source>
        <strain evidence="1 2">SPY5003</strain>
    </source>
</reference>
<evidence type="ECO:0000313" key="1">
    <source>
        <dbReference type="EMBL" id="TYK91377.1"/>
    </source>
</evidence>
<dbReference type="GO" id="GO:0032259">
    <property type="term" value="P:methylation"/>
    <property type="evidence" value="ECO:0007669"/>
    <property type="project" value="UniProtKB-KW"/>
</dbReference>
<sequence length="67" mass="7224">MSTRFTSARLGAQGDGVAMTEGGEVFIPFTLPGETVTAARQKDRATLMSVLEPSPLRIDPACRHFTE</sequence>
<dbReference type="InterPro" id="IPR012340">
    <property type="entry name" value="NA-bd_OB-fold"/>
</dbReference>
<name>A0A5S4T635_STRPY</name>
<accession>A0A5S4T635</accession>
<gene>
    <name evidence="1" type="ORF">E0F67_10960</name>
</gene>